<name>A0A329QE66_9ACTN</name>
<evidence type="ECO:0000259" key="2">
    <source>
        <dbReference type="PROSITE" id="PS50943"/>
    </source>
</evidence>
<feature type="region of interest" description="Disordered" evidence="1">
    <location>
        <begin position="244"/>
        <end position="332"/>
    </location>
</feature>
<dbReference type="Gene3D" id="1.10.10.10">
    <property type="entry name" value="Winged helix-like DNA-binding domain superfamily/Winged helix DNA-binding domain"/>
    <property type="match status" value="1"/>
</dbReference>
<dbReference type="AlphaFoldDB" id="A0A329QE66"/>
<comment type="caution">
    <text evidence="3">The sequence shown here is derived from an EMBL/GenBank/DDBJ whole genome shotgun (WGS) entry which is preliminary data.</text>
</comment>
<sequence>MVTTVDRPIGQMIRTARQRLGMSQYALAERLATISGKPTMGRDRVARWERGRQVPRAEWRRWLSAVLEVPQEQLDAGAAATRRQNRLGSAAIATPPSHAPKTTRRMQGTPALLPIFRSRVAAGVLAATLLNPERAFSLTELAEHAGASLASVSKEAELLADAGILTTRNEGAIRLTQAASNTPVLAPLTELIRLTYGVPQVIAEEFGHVRGVDRIALTGSWAERFAGIVGPEPHKVQLRLIGDPHHKPHHQALSGAAARASRRLRRPVEFRVVPAPPSKAEHGTHTSSTALAQPAPPPAPARASNVPHQRQQSPLVHVEPTPPPAGPQATPDYRAPGAESIDQLVETRQLELIGGAAADESPYLDLAANHLSAAEQVVGSAPGSAFILLCQAAQLIGSGLLAAQGLRPAPGTDTAVITRAVTAQFGAQFAQIERLRQRMLVLNTPVGRDNRVTADDVNAHLPAIREMLSKARDIVPELALYT</sequence>
<dbReference type="SUPFAM" id="SSF47413">
    <property type="entry name" value="lambda repressor-like DNA-binding domains"/>
    <property type="match status" value="1"/>
</dbReference>
<reference evidence="3 4" key="1">
    <citation type="submission" date="2018-06" db="EMBL/GenBank/DDBJ databases">
        <title>Phytoactinopolyspora halophila sp. nov., a novel halophilic actinomycete isolated from a saline soil in China.</title>
        <authorList>
            <person name="Tang S.-K."/>
        </authorList>
    </citation>
    <scope>NUCLEOTIDE SEQUENCE [LARGE SCALE GENOMIC DNA]</scope>
    <source>
        <strain evidence="3 4">YIM 96934</strain>
    </source>
</reference>
<keyword evidence="4" id="KW-1185">Reference proteome</keyword>
<dbReference type="Gene3D" id="1.10.260.40">
    <property type="entry name" value="lambda repressor-like DNA-binding domains"/>
    <property type="match status" value="1"/>
</dbReference>
<organism evidence="3 4">
    <name type="scientific">Phytoactinopolyspora halophila</name>
    <dbReference type="NCBI Taxonomy" id="1981511"/>
    <lineage>
        <taxon>Bacteria</taxon>
        <taxon>Bacillati</taxon>
        <taxon>Actinomycetota</taxon>
        <taxon>Actinomycetes</taxon>
        <taxon>Jiangellales</taxon>
        <taxon>Jiangellaceae</taxon>
        <taxon>Phytoactinopolyspora</taxon>
    </lineage>
</organism>
<accession>A0A329QE66</accession>
<proteinExistence type="predicted"/>
<dbReference type="CDD" id="cd00093">
    <property type="entry name" value="HTH_XRE"/>
    <property type="match status" value="1"/>
</dbReference>
<dbReference type="InterPro" id="IPR001387">
    <property type="entry name" value="Cro/C1-type_HTH"/>
</dbReference>
<dbReference type="InterPro" id="IPR036388">
    <property type="entry name" value="WH-like_DNA-bd_sf"/>
</dbReference>
<dbReference type="Proteomes" id="UP000250462">
    <property type="component" value="Unassembled WGS sequence"/>
</dbReference>
<evidence type="ECO:0000256" key="1">
    <source>
        <dbReference type="SAM" id="MobiDB-lite"/>
    </source>
</evidence>
<dbReference type="InterPro" id="IPR010982">
    <property type="entry name" value="Lambda_DNA-bd_dom_sf"/>
</dbReference>
<feature type="domain" description="HTH cro/C1-type" evidence="2">
    <location>
        <begin position="13"/>
        <end position="74"/>
    </location>
</feature>
<dbReference type="RefSeq" id="WP_112259846.1">
    <property type="nucleotide sequence ID" value="NZ_QMIG01000025.1"/>
</dbReference>
<dbReference type="EMBL" id="QMIG01000025">
    <property type="protein sequence ID" value="RAW10725.1"/>
    <property type="molecule type" value="Genomic_DNA"/>
</dbReference>
<gene>
    <name evidence="3" type="ORF">DPM12_18525</name>
</gene>
<evidence type="ECO:0000313" key="4">
    <source>
        <dbReference type="Proteomes" id="UP000250462"/>
    </source>
</evidence>
<evidence type="ECO:0000313" key="3">
    <source>
        <dbReference type="EMBL" id="RAW10725.1"/>
    </source>
</evidence>
<dbReference type="GO" id="GO:0003677">
    <property type="term" value="F:DNA binding"/>
    <property type="evidence" value="ECO:0007669"/>
    <property type="project" value="InterPro"/>
</dbReference>
<protein>
    <recommendedName>
        <fullName evidence="2">HTH cro/C1-type domain-containing protein</fullName>
    </recommendedName>
</protein>
<dbReference type="PROSITE" id="PS50943">
    <property type="entry name" value="HTH_CROC1"/>
    <property type="match status" value="1"/>
</dbReference>
<dbReference type="OrthoDB" id="3213425at2"/>